<proteinExistence type="predicted"/>
<dbReference type="SUPFAM" id="SSF111331">
    <property type="entry name" value="NAD kinase/diacylglycerol kinase-like"/>
    <property type="match status" value="1"/>
</dbReference>
<dbReference type="Proteomes" id="UP000178449">
    <property type="component" value="Unassembled WGS sequence"/>
</dbReference>
<evidence type="ECO:0000313" key="2">
    <source>
        <dbReference type="Proteomes" id="UP000178449"/>
    </source>
</evidence>
<dbReference type="InterPro" id="IPR017438">
    <property type="entry name" value="ATP-NAD_kinase_N"/>
</dbReference>
<organism evidence="1 2">
    <name type="scientific">Candidatus Lambdaproteobacteria bacterium RIFOXYD2_FULL_50_16</name>
    <dbReference type="NCBI Taxonomy" id="1817772"/>
    <lineage>
        <taxon>Bacteria</taxon>
        <taxon>Pseudomonadati</taxon>
        <taxon>Pseudomonadota</taxon>
        <taxon>Candidatus Lambdaproteobacteria</taxon>
    </lineage>
</organism>
<reference evidence="1 2" key="1">
    <citation type="journal article" date="2016" name="Nat. Commun.">
        <title>Thousands of microbial genomes shed light on interconnected biogeochemical processes in an aquifer system.</title>
        <authorList>
            <person name="Anantharaman K."/>
            <person name="Brown C.T."/>
            <person name="Hug L.A."/>
            <person name="Sharon I."/>
            <person name="Castelle C.J."/>
            <person name="Probst A.J."/>
            <person name="Thomas B.C."/>
            <person name="Singh A."/>
            <person name="Wilkins M.J."/>
            <person name="Karaoz U."/>
            <person name="Brodie E.L."/>
            <person name="Williams K.H."/>
            <person name="Hubbard S.S."/>
            <person name="Banfield J.F."/>
        </authorList>
    </citation>
    <scope>NUCLEOTIDE SEQUENCE [LARGE SCALE GENOMIC DNA]</scope>
</reference>
<evidence type="ECO:0000313" key="1">
    <source>
        <dbReference type="EMBL" id="OGG97138.1"/>
    </source>
</evidence>
<dbReference type="InterPro" id="IPR016064">
    <property type="entry name" value="NAD/diacylglycerol_kinase_sf"/>
</dbReference>
<comment type="caution">
    <text evidence="1">The sequence shown here is derived from an EMBL/GenBank/DDBJ whole genome shotgun (WGS) entry which is preliminary data.</text>
</comment>
<dbReference type="AlphaFoldDB" id="A0A1F6GGA5"/>
<dbReference type="STRING" id="1817772.A2527_10750"/>
<protein>
    <recommendedName>
        <fullName evidence="3">DAGKc domain-containing protein</fullName>
    </recommendedName>
</protein>
<dbReference type="Gene3D" id="3.40.50.10330">
    <property type="entry name" value="Probable inorganic polyphosphate/atp-NAD kinase, domain 1"/>
    <property type="match status" value="1"/>
</dbReference>
<dbReference type="EMBL" id="MFNE01000004">
    <property type="protein sequence ID" value="OGG97138.1"/>
    <property type="molecule type" value="Genomic_DNA"/>
</dbReference>
<accession>A0A1F6GGA5</accession>
<sequence>MTRLFIVNAKGSKRTAWYWRRHQKALREAFQGSEFLVVDAKKMQGLGSYLEFDQLVLVGTDPFFSLAINQIFGERLTQGSEQVFAFLPTSRESSIAASLELPFGLKQQIDLITLGPQIPFDLIRCHCISPEGLPKSYLVLNDALIRLPHLKLPLLFRTVVQFMRTHTGLGAKAPSKITLFERGVKFFEGEYLFSIILLGNKITGGPRLLQKRRFMVKNFHYYQLNGQGLREYTSALPKLFSTESENPALFKGKYTELELRGLGEENRIVADGNLIGRLPASFTLLPKAIKVISPLSPIQRVEPVQSRVATQAKPVGNLKLGA</sequence>
<name>A0A1F6GGA5_9PROT</name>
<gene>
    <name evidence="1" type="ORF">A2527_10750</name>
</gene>
<evidence type="ECO:0008006" key="3">
    <source>
        <dbReference type="Google" id="ProtNLM"/>
    </source>
</evidence>